<evidence type="ECO:0000313" key="2">
    <source>
        <dbReference type="EMBL" id="CAB4552174.1"/>
    </source>
</evidence>
<accession>A0A6J6CLU3</accession>
<name>A0A6J6CLU3_9ZZZZ</name>
<feature type="compositionally biased region" description="Basic and acidic residues" evidence="1">
    <location>
        <begin position="51"/>
        <end position="60"/>
    </location>
</feature>
<reference evidence="2" key="1">
    <citation type="submission" date="2020-05" db="EMBL/GenBank/DDBJ databases">
        <authorList>
            <person name="Chiriac C."/>
            <person name="Salcher M."/>
            <person name="Ghai R."/>
            <person name="Kavagutti S V."/>
        </authorList>
    </citation>
    <scope>NUCLEOTIDE SEQUENCE</scope>
</reference>
<proteinExistence type="predicted"/>
<protein>
    <submittedName>
        <fullName evidence="2">Unannotated protein</fullName>
    </submittedName>
</protein>
<dbReference type="AlphaFoldDB" id="A0A6J6CLU3"/>
<sequence>MTAPTPAAGVAASLPGVKLLRRALLALSLASLIAGSLRLRGKGGVPPQEGGWRELRLPTR</sequence>
<gene>
    <name evidence="2" type="ORF">UFOPK1493_01148</name>
</gene>
<evidence type="ECO:0000256" key="1">
    <source>
        <dbReference type="SAM" id="MobiDB-lite"/>
    </source>
</evidence>
<feature type="region of interest" description="Disordered" evidence="1">
    <location>
        <begin position="41"/>
        <end position="60"/>
    </location>
</feature>
<organism evidence="2">
    <name type="scientific">freshwater metagenome</name>
    <dbReference type="NCBI Taxonomy" id="449393"/>
    <lineage>
        <taxon>unclassified sequences</taxon>
        <taxon>metagenomes</taxon>
        <taxon>ecological metagenomes</taxon>
    </lineage>
</organism>
<dbReference type="EMBL" id="CAEZSR010000031">
    <property type="protein sequence ID" value="CAB4552174.1"/>
    <property type="molecule type" value="Genomic_DNA"/>
</dbReference>